<evidence type="ECO:0000313" key="1">
    <source>
        <dbReference type="EMBL" id="VEU59325.1"/>
    </source>
</evidence>
<keyword evidence="2" id="KW-1185">Reference proteome</keyword>
<reference evidence="1 2" key="1">
    <citation type="submission" date="2019-01" db="EMBL/GenBank/DDBJ databases">
        <authorList>
            <consortium name="Pathogen Informatics"/>
        </authorList>
    </citation>
    <scope>NUCLEOTIDE SEQUENCE [LARGE SCALE GENOMIC DNA]</scope>
    <source>
        <strain evidence="1 2">NCTC10166</strain>
    </source>
</reference>
<protein>
    <submittedName>
        <fullName evidence="1">Uncharacterized protein</fullName>
    </submittedName>
</protein>
<accession>A0A449A501</accession>
<dbReference type="RefSeq" id="WP_129719725.1">
    <property type="nucleotide sequence ID" value="NZ_LR214951.1"/>
</dbReference>
<organism evidence="1 2">
    <name type="scientific">Mesomycoplasma neurolyticum</name>
    <dbReference type="NCBI Taxonomy" id="2120"/>
    <lineage>
        <taxon>Bacteria</taxon>
        <taxon>Bacillati</taxon>
        <taxon>Mycoplasmatota</taxon>
        <taxon>Mycoplasmoidales</taxon>
        <taxon>Metamycoplasmataceae</taxon>
        <taxon>Mesomycoplasma</taxon>
    </lineage>
</organism>
<sequence>MKRKIKVVAKISKDNFGLYAFEKIKNDNILIFSKESNKNEMMQKFFESSLNEINTFLKAKIKKIFVYLNNFRDIHFNSEQFEITTNINNNKKIIDNKIFNQNIEQAKKTFNKNEYSLILFQAKKFTTNYEHEKKQYLTWPLNKNADNLIVEYNATYISKKYFQFLTNFFQNFDLKIENIFTNINSIQNLINIETNTNSEKIVINIDENNSWLALINNDSTIKYKELSLNYNDMIKEFSNNFNLTETKAKKIFKVYGKILNNNEANYLIDENISAKDISQAIINLVKKNSFEILEFIKKEKIETKNFFWLGALNSVENIKMAINTFIMNKETILYNSKYKTNLSKIIREIVVGLEYVELCLESQFVKQISLIETQPILNDIFIMKKSNKLADLFKTLILRK</sequence>
<proteinExistence type="predicted"/>
<dbReference type="EMBL" id="LR214951">
    <property type="protein sequence ID" value="VEU59325.1"/>
    <property type="molecule type" value="Genomic_DNA"/>
</dbReference>
<dbReference type="Proteomes" id="UP000289440">
    <property type="component" value="Chromosome"/>
</dbReference>
<gene>
    <name evidence="1" type="ORF">NCTC10166_00293</name>
</gene>
<name>A0A449A501_9BACT</name>
<dbReference type="OrthoDB" id="399980at2"/>
<dbReference type="AlphaFoldDB" id="A0A449A501"/>
<evidence type="ECO:0000313" key="2">
    <source>
        <dbReference type="Proteomes" id="UP000289440"/>
    </source>
</evidence>
<dbReference type="KEGG" id="mnu:NCTC10166_00293"/>